<sequence length="224" mass="24070">MTPGIQNGTGRQVPPVQAVPADRAAIRVNILSKRFGATEVLRGVHFSVARGETVALVGPSGIGKSTVLRIVAGLDPAFDGEVQRPEAVAMVFQEPTLLPWRSALQNLTLVHPDLSDSGARAMLARVGLKGREEAFPRSLSLGQQRRLALARAFAGAPEMLIMDEPFVSLDPELAEAMLGLTEELIAEHRPATIFVTHARDEADRLASRVLELRGTPATLTPHLI</sequence>
<organism evidence="6 7">
    <name type="scientific">Salipiger bermudensis (strain DSM 26914 / JCM 13377 / KCTC 12554 / HTCC2601)</name>
    <name type="common">Pelagibaca bermudensis</name>
    <dbReference type="NCBI Taxonomy" id="314265"/>
    <lineage>
        <taxon>Bacteria</taxon>
        <taxon>Pseudomonadati</taxon>
        <taxon>Pseudomonadota</taxon>
        <taxon>Alphaproteobacteria</taxon>
        <taxon>Rhodobacterales</taxon>
        <taxon>Roseobacteraceae</taxon>
        <taxon>Salipiger</taxon>
    </lineage>
</organism>
<evidence type="ECO:0000256" key="1">
    <source>
        <dbReference type="ARBA" id="ARBA00005417"/>
    </source>
</evidence>
<dbReference type="OrthoDB" id="9802264at2"/>
<evidence type="ECO:0000259" key="5">
    <source>
        <dbReference type="PROSITE" id="PS50893"/>
    </source>
</evidence>
<reference evidence="6 7" key="1">
    <citation type="journal article" date="2010" name="J. Bacteriol.">
        <title>Genome sequences of Pelagibaca bermudensis HTCC2601T and Maritimibacter alkaliphilus HTCC2654T, the type strains of two marine Roseobacter genera.</title>
        <authorList>
            <person name="Thrash J.C."/>
            <person name="Cho J.C."/>
            <person name="Ferriera S."/>
            <person name="Johnson J."/>
            <person name="Vergin K.L."/>
            <person name="Giovannoni S.J."/>
        </authorList>
    </citation>
    <scope>NUCLEOTIDE SEQUENCE [LARGE SCALE GENOMIC DNA]</scope>
    <source>
        <strain evidence="7">DSM 26914 / JCM 13377 / KCTC 12554 / HTCC2601</strain>
    </source>
</reference>
<dbReference type="PANTHER" id="PTHR42788">
    <property type="entry name" value="TAURINE IMPORT ATP-BINDING PROTEIN-RELATED"/>
    <property type="match status" value="1"/>
</dbReference>
<dbReference type="Pfam" id="PF00005">
    <property type="entry name" value="ABC_tran"/>
    <property type="match status" value="1"/>
</dbReference>
<dbReference type="Gene3D" id="3.40.50.300">
    <property type="entry name" value="P-loop containing nucleotide triphosphate hydrolases"/>
    <property type="match status" value="1"/>
</dbReference>
<dbReference type="SMART" id="SM00382">
    <property type="entry name" value="AAA"/>
    <property type="match status" value="1"/>
</dbReference>
<evidence type="ECO:0000256" key="2">
    <source>
        <dbReference type="ARBA" id="ARBA00022448"/>
    </source>
</evidence>
<dbReference type="GO" id="GO:0016887">
    <property type="term" value="F:ATP hydrolysis activity"/>
    <property type="evidence" value="ECO:0007669"/>
    <property type="project" value="InterPro"/>
</dbReference>
<keyword evidence="2" id="KW-0813">Transport</keyword>
<comment type="caution">
    <text evidence="6">The sequence shown here is derived from an EMBL/GenBank/DDBJ whole genome shotgun (WGS) entry which is preliminary data.</text>
</comment>
<dbReference type="SUPFAM" id="SSF52540">
    <property type="entry name" value="P-loop containing nucleoside triphosphate hydrolases"/>
    <property type="match status" value="1"/>
</dbReference>
<dbReference type="PROSITE" id="PS50893">
    <property type="entry name" value="ABC_TRANSPORTER_2"/>
    <property type="match status" value="1"/>
</dbReference>
<evidence type="ECO:0000256" key="3">
    <source>
        <dbReference type="ARBA" id="ARBA00022741"/>
    </source>
</evidence>
<gene>
    <name evidence="6" type="ORF">R2601_05018</name>
</gene>
<dbReference type="EMBL" id="AATQ01000009">
    <property type="protein sequence ID" value="EAU47101.1"/>
    <property type="molecule type" value="Genomic_DNA"/>
</dbReference>
<protein>
    <submittedName>
        <fullName evidence="6">Putative ABC transporter ATP-binding protein</fullName>
    </submittedName>
</protein>
<proteinExistence type="inferred from homology"/>
<dbReference type="InterPro" id="IPR050166">
    <property type="entry name" value="ABC_transporter_ATP-bind"/>
</dbReference>
<keyword evidence="7" id="KW-1185">Reference proteome</keyword>
<keyword evidence="3" id="KW-0547">Nucleotide-binding</keyword>
<dbReference type="HOGENOM" id="CLU_000604_1_22_5"/>
<dbReference type="PANTHER" id="PTHR42788:SF19">
    <property type="entry name" value="ALIPHATIC SULFONATES IMPORT ATP-BINDING PROTEIN SSUB 2"/>
    <property type="match status" value="1"/>
</dbReference>
<dbReference type="Proteomes" id="UP000006230">
    <property type="component" value="Unassembled WGS sequence"/>
</dbReference>
<dbReference type="InterPro" id="IPR017871">
    <property type="entry name" value="ABC_transporter-like_CS"/>
</dbReference>
<accession>Q0FSA0</accession>
<dbReference type="InterPro" id="IPR003439">
    <property type="entry name" value="ABC_transporter-like_ATP-bd"/>
</dbReference>
<name>Q0FSA0_SALBH</name>
<keyword evidence="4 6" id="KW-0067">ATP-binding</keyword>
<evidence type="ECO:0000256" key="4">
    <source>
        <dbReference type="ARBA" id="ARBA00022840"/>
    </source>
</evidence>
<dbReference type="InterPro" id="IPR003593">
    <property type="entry name" value="AAA+_ATPase"/>
</dbReference>
<evidence type="ECO:0000313" key="7">
    <source>
        <dbReference type="Proteomes" id="UP000006230"/>
    </source>
</evidence>
<evidence type="ECO:0000313" key="6">
    <source>
        <dbReference type="EMBL" id="EAU47101.1"/>
    </source>
</evidence>
<comment type="similarity">
    <text evidence="1">Belongs to the ABC transporter superfamily.</text>
</comment>
<dbReference type="AlphaFoldDB" id="Q0FSA0"/>
<dbReference type="eggNOG" id="COG1116">
    <property type="taxonomic scope" value="Bacteria"/>
</dbReference>
<dbReference type="PROSITE" id="PS00211">
    <property type="entry name" value="ABC_TRANSPORTER_1"/>
    <property type="match status" value="1"/>
</dbReference>
<dbReference type="RefSeq" id="WP_007802698.1">
    <property type="nucleotide sequence ID" value="NZ_DS022277.1"/>
</dbReference>
<dbReference type="GO" id="GO:0005524">
    <property type="term" value="F:ATP binding"/>
    <property type="evidence" value="ECO:0007669"/>
    <property type="project" value="UniProtKB-KW"/>
</dbReference>
<dbReference type="InterPro" id="IPR027417">
    <property type="entry name" value="P-loop_NTPase"/>
</dbReference>
<feature type="domain" description="ABC transporter" evidence="5">
    <location>
        <begin position="26"/>
        <end position="224"/>
    </location>
</feature>
<dbReference type="STRING" id="314265.R2601_05018"/>